<sequence length="264" mass="29498">MEYMATVDTKCLSAKEYKSLGNAGYQLSPDTRWVAYNMTFDPKAPIPSDAQFPESMLVHGCLYGIQAFFDRGLLLHLAATFSGTVSGSLWTEHPFLVASYTGPQNLQRIYNYGNVSFERISRVFGNISDSLTNYIRQNGDVNHSAPAFGVVMRDQTCLQVRWGWLAFPAGLVLITLIFFAALVIDTRPTGTRAQVWKSSPLGLMFHGLKQPAKYLVHRQEGHDHNMNDIAGMESVAKGMIVRLEASEKGVNLLEIEEDERVSRK</sequence>
<reference evidence="2" key="1">
    <citation type="submission" date="2020-02" db="EMBL/GenBank/DDBJ databases">
        <authorList>
            <person name="Palmer J.M."/>
        </authorList>
    </citation>
    <scope>NUCLEOTIDE SEQUENCE</scope>
    <source>
        <strain evidence="2">EPUS1.4</strain>
        <tissue evidence="2">Thallus</tissue>
    </source>
</reference>
<protein>
    <submittedName>
        <fullName evidence="2">Uncharacterized protein</fullName>
    </submittedName>
</protein>
<keyword evidence="1" id="KW-1133">Transmembrane helix</keyword>
<dbReference type="EMBL" id="JAACFV010000026">
    <property type="protein sequence ID" value="KAF7510844.1"/>
    <property type="molecule type" value="Genomic_DNA"/>
</dbReference>
<keyword evidence="1" id="KW-0472">Membrane</keyword>
<dbReference type="OrthoDB" id="5376804at2759"/>
<gene>
    <name evidence="2" type="ORF">GJ744_005944</name>
</gene>
<evidence type="ECO:0000313" key="2">
    <source>
        <dbReference type="EMBL" id="KAF7510844.1"/>
    </source>
</evidence>
<feature type="transmembrane region" description="Helical" evidence="1">
    <location>
        <begin position="162"/>
        <end position="184"/>
    </location>
</feature>
<keyword evidence="3" id="KW-1185">Reference proteome</keyword>
<evidence type="ECO:0000256" key="1">
    <source>
        <dbReference type="SAM" id="Phobius"/>
    </source>
</evidence>
<dbReference type="Proteomes" id="UP000606974">
    <property type="component" value="Unassembled WGS sequence"/>
</dbReference>
<proteinExistence type="predicted"/>
<keyword evidence="1" id="KW-0812">Transmembrane</keyword>
<evidence type="ECO:0000313" key="3">
    <source>
        <dbReference type="Proteomes" id="UP000606974"/>
    </source>
</evidence>
<dbReference type="PANTHER" id="PTHR35394">
    <property type="entry name" value="DUF3176 DOMAIN-CONTAINING PROTEIN"/>
    <property type="match status" value="1"/>
</dbReference>
<dbReference type="AlphaFoldDB" id="A0A8H7ANW9"/>
<accession>A0A8H7ANW9</accession>
<organism evidence="2 3">
    <name type="scientific">Endocarpon pusillum</name>
    <dbReference type="NCBI Taxonomy" id="364733"/>
    <lineage>
        <taxon>Eukaryota</taxon>
        <taxon>Fungi</taxon>
        <taxon>Dikarya</taxon>
        <taxon>Ascomycota</taxon>
        <taxon>Pezizomycotina</taxon>
        <taxon>Eurotiomycetes</taxon>
        <taxon>Chaetothyriomycetidae</taxon>
        <taxon>Verrucariales</taxon>
        <taxon>Verrucariaceae</taxon>
        <taxon>Endocarpon</taxon>
    </lineage>
</organism>
<dbReference type="PANTHER" id="PTHR35394:SF5">
    <property type="entry name" value="DUF3176 DOMAIN-CONTAINING PROTEIN"/>
    <property type="match status" value="1"/>
</dbReference>
<comment type="caution">
    <text evidence="2">The sequence shown here is derived from an EMBL/GenBank/DDBJ whole genome shotgun (WGS) entry which is preliminary data.</text>
</comment>
<name>A0A8H7ANW9_9EURO</name>